<evidence type="ECO:0000313" key="1">
    <source>
        <dbReference type="EMBL" id="KKN34221.1"/>
    </source>
</evidence>
<sequence length="181" mass="20827">MGITIHYNFKFNGSGKELLAKLELIYKEIKLMDIVEISKVEVHNKAMDCDINWKKNRGVGFEVNVMEGSEWFTVILFNRGIESWSSHEFTKTEYANDFMKCHKMVCSMLKVCEKHGILESVHDEAGYWDSMNDEVLIENKAQSEEDLEFLGQMLKGSGFNVVTGHNNSDKKKKPDHIIKSV</sequence>
<name>A0A0F9SB42_9ZZZZ</name>
<accession>A0A0F9SB42</accession>
<dbReference type="AlphaFoldDB" id="A0A0F9SB42"/>
<protein>
    <submittedName>
        <fullName evidence="1">Uncharacterized protein</fullName>
    </submittedName>
</protein>
<dbReference type="EMBL" id="LAZR01002118">
    <property type="protein sequence ID" value="KKN34221.1"/>
    <property type="molecule type" value="Genomic_DNA"/>
</dbReference>
<organism evidence="1">
    <name type="scientific">marine sediment metagenome</name>
    <dbReference type="NCBI Taxonomy" id="412755"/>
    <lineage>
        <taxon>unclassified sequences</taxon>
        <taxon>metagenomes</taxon>
        <taxon>ecological metagenomes</taxon>
    </lineage>
</organism>
<proteinExistence type="predicted"/>
<gene>
    <name evidence="1" type="ORF">LCGC14_0795700</name>
</gene>
<reference evidence="1" key="1">
    <citation type="journal article" date="2015" name="Nature">
        <title>Complex archaea that bridge the gap between prokaryotes and eukaryotes.</title>
        <authorList>
            <person name="Spang A."/>
            <person name="Saw J.H."/>
            <person name="Jorgensen S.L."/>
            <person name="Zaremba-Niedzwiedzka K."/>
            <person name="Martijn J."/>
            <person name="Lind A.E."/>
            <person name="van Eijk R."/>
            <person name="Schleper C."/>
            <person name="Guy L."/>
            <person name="Ettema T.J."/>
        </authorList>
    </citation>
    <scope>NUCLEOTIDE SEQUENCE</scope>
</reference>
<comment type="caution">
    <text evidence="1">The sequence shown here is derived from an EMBL/GenBank/DDBJ whole genome shotgun (WGS) entry which is preliminary data.</text>
</comment>